<evidence type="ECO:0000313" key="3">
    <source>
        <dbReference type="Proteomes" id="UP000053820"/>
    </source>
</evidence>
<sequence>MVAILKKLFSEQNYDTYDDNTQTQEMWFTLASSYSYPPPSQHYQFTGVHQHDQHTGGPQPPPLEDYSTQYPS</sequence>
<reference evidence="2 3" key="1">
    <citation type="submission" date="2014-04" db="EMBL/GenBank/DDBJ databases">
        <title>Evolutionary Origins and Diversification of the Mycorrhizal Mutualists.</title>
        <authorList>
            <consortium name="DOE Joint Genome Institute"/>
            <consortium name="Mycorrhizal Genomics Consortium"/>
            <person name="Kohler A."/>
            <person name="Kuo A."/>
            <person name="Nagy L.G."/>
            <person name="Floudas D."/>
            <person name="Copeland A."/>
            <person name="Barry K.W."/>
            <person name="Cichocki N."/>
            <person name="Veneault-Fourrey C."/>
            <person name="LaButti K."/>
            <person name="Lindquist E.A."/>
            <person name="Lipzen A."/>
            <person name="Lundell T."/>
            <person name="Morin E."/>
            <person name="Murat C."/>
            <person name="Riley R."/>
            <person name="Ohm R."/>
            <person name="Sun H."/>
            <person name="Tunlid A."/>
            <person name="Henrissat B."/>
            <person name="Grigoriev I.V."/>
            <person name="Hibbett D.S."/>
            <person name="Martin F."/>
        </authorList>
    </citation>
    <scope>NUCLEOTIDE SEQUENCE [LARGE SCALE GENOMIC DNA]</scope>
    <source>
        <strain evidence="2 3">MD-312</strain>
    </source>
</reference>
<evidence type="ECO:0000256" key="1">
    <source>
        <dbReference type="SAM" id="MobiDB-lite"/>
    </source>
</evidence>
<dbReference type="HOGENOM" id="CLU_2722549_0_0_1"/>
<gene>
    <name evidence="2" type="ORF">HYDPIDRAFT_33738</name>
</gene>
<proteinExistence type="predicted"/>
<dbReference type="AlphaFoldDB" id="A0A0C9W7L1"/>
<organism evidence="2 3">
    <name type="scientific">Hydnomerulius pinastri MD-312</name>
    <dbReference type="NCBI Taxonomy" id="994086"/>
    <lineage>
        <taxon>Eukaryota</taxon>
        <taxon>Fungi</taxon>
        <taxon>Dikarya</taxon>
        <taxon>Basidiomycota</taxon>
        <taxon>Agaricomycotina</taxon>
        <taxon>Agaricomycetes</taxon>
        <taxon>Agaricomycetidae</taxon>
        <taxon>Boletales</taxon>
        <taxon>Boletales incertae sedis</taxon>
        <taxon>Leucogyrophana</taxon>
    </lineage>
</organism>
<accession>A0A0C9W7L1</accession>
<protein>
    <submittedName>
        <fullName evidence="2">Uncharacterized protein</fullName>
    </submittedName>
</protein>
<feature type="region of interest" description="Disordered" evidence="1">
    <location>
        <begin position="41"/>
        <end position="72"/>
    </location>
</feature>
<name>A0A0C9W7L1_9AGAM</name>
<dbReference type="Proteomes" id="UP000053820">
    <property type="component" value="Unassembled WGS sequence"/>
</dbReference>
<keyword evidence="3" id="KW-1185">Reference proteome</keyword>
<dbReference type="EMBL" id="KN839907">
    <property type="protein sequence ID" value="KIJ58866.1"/>
    <property type="molecule type" value="Genomic_DNA"/>
</dbReference>
<evidence type="ECO:0000313" key="2">
    <source>
        <dbReference type="EMBL" id="KIJ58866.1"/>
    </source>
</evidence>